<organism evidence="2 3">
    <name type="scientific">Nonomuraea recticatena</name>
    <dbReference type="NCBI Taxonomy" id="46178"/>
    <lineage>
        <taxon>Bacteria</taxon>
        <taxon>Bacillati</taxon>
        <taxon>Actinomycetota</taxon>
        <taxon>Actinomycetes</taxon>
        <taxon>Streptosporangiales</taxon>
        <taxon>Streptosporangiaceae</taxon>
        <taxon>Nonomuraea</taxon>
    </lineage>
</organism>
<evidence type="ECO:0000313" key="2">
    <source>
        <dbReference type="EMBL" id="GAA2653446.1"/>
    </source>
</evidence>
<proteinExistence type="predicted"/>
<dbReference type="EMBL" id="BAAATE010000004">
    <property type="protein sequence ID" value="GAA2653446.1"/>
    <property type="molecule type" value="Genomic_DNA"/>
</dbReference>
<dbReference type="Proteomes" id="UP001501666">
    <property type="component" value="Unassembled WGS sequence"/>
</dbReference>
<protein>
    <submittedName>
        <fullName evidence="2">Uncharacterized protein</fullName>
    </submittedName>
</protein>
<feature type="compositionally biased region" description="Pro residues" evidence="1">
    <location>
        <begin position="9"/>
        <end position="27"/>
    </location>
</feature>
<accession>A0ABN3RKZ2</accession>
<evidence type="ECO:0000256" key="1">
    <source>
        <dbReference type="SAM" id="MobiDB-lite"/>
    </source>
</evidence>
<sequence>MSVAENSPPTRPHFPSQGPPKPEPPPYARQEEAEPLGIEIEIVPLSGAEGRTLRATQASVIYELLCWFAKHDTGEENDERMGDRGQPGPV</sequence>
<feature type="region of interest" description="Disordered" evidence="1">
    <location>
        <begin position="1"/>
        <end position="35"/>
    </location>
</feature>
<name>A0ABN3RKZ2_9ACTN</name>
<dbReference type="RefSeq" id="WP_346145475.1">
    <property type="nucleotide sequence ID" value="NZ_BAAATE010000004.1"/>
</dbReference>
<evidence type="ECO:0000313" key="3">
    <source>
        <dbReference type="Proteomes" id="UP001501666"/>
    </source>
</evidence>
<gene>
    <name evidence="2" type="ORF">GCM10010412_021570</name>
</gene>
<keyword evidence="3" id="KW-1185">Reference proteome</keyword>
<reference evidence="3" key="1">
    <citation type="journal article" date="2019" name="Int. J. Syst. Evol. Microbiol.">
        <title>The Global Catalogue of Microorganisms (GCM) 10K type strain sequencing project: providing services to taxonomists for standard genome sequencing and annotation.</title>
        <authorList>
            <consortium name="The Broad Institute Genomics Platform"/>
            <consortium name="The Broad Institute Genome Sequencing Center for Infectious Disease"/>
            <person name="Wu L."/>
            <person name="Ma J."/>
        </authorList>
    </citation>
    <scope>NUCLEOTIDE SEQUENCE [LARGE SCALE GENOMIC DNA]</scope>
    <source>
        <strain evidence="3">JCM 6835</strain>
    </source>
</reference>
<comment type="caution">
    <text evidence="2">The sequence shown here is derived from an EMBL/GenBank/DDBJ whole genome shotgun (WGS) entry which is preliminary data.</text>
</comment>